<accession>A0ABT5Y382</accession>
<organism evidence="6 7">
    <name type="scientific">Flagellimonas yonaguniensis</name>
    <dbReference type="NCBI Taxonomy" id="3031325"/>
    <lineage>
        <taxon>Bacteria</taxon>
        <taxon>Pseudomonadati</taxon>
        <taxon>Bacteroidota</taxon>
        <taxon>Flavobacteriia</taxon>
        <taxon>Flavobacteriales</taxon>
        <taxon>Flavobacteriaceae</taxon>
        <taxon>Flagellimonas</taxon>
    </lineage>
</organism>
<dbReference type="PROSITE" id="PS50109">
    <property type="entry name" value="HIS_KIN"/>
    <property type="match status" value="1"/>
</dbReference>
<dbReference type="Proteomes" id="UP001221366">
    <property type="component" value="Unassembled WGS sequence"/>
</dbReference>
<sequence>MQSAETGTTLIIEDISDEWRKRGMDWLKRQLAVLVANRGARRDGFMEDPGFNILLEAPDFEDEVKDLREEFINAGWGTLNAFVNSKGQAVCELDAKGLGKRKIVSSKRFSNLNDVKLHLGIFISGVEKIRDRGIASSRNLSEILPRWGGVQIRFRGFRVYPYGNDDWLNIEKDKARRLASPKEELLAFAESLRGVEASRSLLNMPAMNSYIGNVELGKDAKGFEMKANREGFIDSDAMTELKDFVRFALDWTTILRDYSIREESILKAEIAKEAFEDVLDEPIQTHRVVDRALEYIDNEIRTVARSLEPNKRREVEQSISKATEVIRRQNESNKSELSHLRLIASTSTLLLIFSHEVKSLLGLLEQSKNSLTEIAETLVGEDKDKALEIGSNFNDLNKRLTELLQLTSLISADKSKVQPGRVSLKSKLLKVEKAFELITGKYGIAIDSENVPNNAITRKYHEAEIYSILLNILSNSIKAVIATSGKRKIGVTSSFHEGKLILAIKDTGIGLNESRFSEVFTPFISDPDGELYVNLESRMNPEDNLIVGTGSGIGLGIVKEIVVAHGGSINFEKPEGEWSTEIKIVLENEEAN</sequence>
<evidence type="ECO:0000256" key="3">
    <source>
        <dbReference type="ARBA" id="ARBA00022679"/>
    </source>
</evidence>
<evidence type="ECO:0000256" key="2">
    <source>
        <dbReference type="ARBA" id="ARBA00012438"/>
    </source>
</evidence>
<dbReference type="EMBL" id="JARFVB010000014">
    <property type="protein sequence ID" value="MDF0717793.1"/>
    <property type="molecule type" value="Genomic_DNA"/>
</dbReference>
<dbReference type="EC" id="2.7.13.3" evidence="2"/>
<comment type="catalytic activity">
    <reaction evidence="1">
        <text>ATP + protein L-histidine = ADP + protein N-phospho-L-histidine.</text>
        <dbReference type="EC" id="2.7.13.3"/>
    </reaction>
</comment>
<dbReference type="InterPro" id="IPR036890">
    <property type="entry name" value="HATPase_C_sf"/>
</dbReference>
<evidence type="ECO:0000313" key="7">
    <source>
        <dbReference type="Proteomes" id="UP001221366"/>
    </source>
</evidence>
<keyword evidence="7" id="KW-1185">Reference proteome</keyword>
<dbReference type="PANTHER" id="PTHR43047:SF72">
    <property type="entry name" value="OSMOSENSING HISTIDINE PROTEIN KINASE SLN1"/>
    <property type="match status" value="1"/>
</dbReference>
<evidence type="ECO:0000259" key="5">
    <source>
        <dbReference type="PROSITE" id="PS50109"/>
    </source>
</evidence>
<dbReference type="Gene3D" id="3.30.565.10">
    <property type="entry name" value="Histidine kinase-like ATPase, C-terminal domain"/>
    <property type="match status" value="1"/>
</dbReference>
<gene>
    <name evidence="6" type="ORF">PY092_16640</name>
</gene>
<dbReference type="InterPro" id="IPR005467">
    <property type="entry name" value="His_kinase_dom"/>
</dbReference>
<dbReference type="RefSeq" id="WP_275616938.1">
    <property type="nucleotide sequence ID" value="NZ_JARFVB010000014.1"/>
</dbReference>
<dbReference type="GO" id="GO:0016301">
    <property type="term" value="F:kinase activity"/>
    <property type="evidence" value="ECO:0007669"/>
    <property type="project" value="UniProtKB-KW"/>
</dbReference>
<keyword evidence="3" id="KW-0808">Transferase</keyword>
<evidence type="ECO:0000256" key="1">
    <source>
        <dbReference type="ARBA" id="ARBA00000085"/>
    </source>
</evidence>
<dbReference type="SUPFAM" id="SSF55874">
    <property type="entry name" value="ATPase domain of HSP90 chaperone/DNA topoisomerase II/histidine kinase"/>
    <property type="match status" value="1"/>
</dbReference>
<dbReference type="InterPro" id="IPR004358">
    <property type="entry name" value="Sig_transdc_His_kin-like_C"/>
</dbReference>
<dbReference type="InterPro" id="IPR003594">
    <property type="entry name" value="HATPase_dom"/>
</dbReference>
<keyword evidence="4 6" id="KW-0418">Kinase</keyword>
<reference evidence="6 7" key="1">
    <citation type="submission" date="2023-03" db="EMBL/GenBank/DDBJ databases">
        <title>Muricauda XX sp. nov. and Muricauda XXX sp. nov., two novel species isolated from Okinawa Trough.</title>
        <authorList>
            <person name="Cao W."/>
            <person name="Deng X."/>
        </authorList>
    </citation>
    <scope>NUCLEOTIDE SEQUENCE [LARGE SCALE GENOMIC DNA]</scope>
    <source>
        <strain evidence="6 7">334s03</strain>
    </source>
</reference>
<evidence type="ECO:0000256" key="4">
    <source>
        <dbReference type="ARBA" id="ARBA00022777"/>
    </source>
</evidence>
<feature type="domain" description="Histidine kinase" evidence="5">
    <location>
        <begin position="352"/>
        <end position="590"/>
    </location>
</feature>
<proteinExistence type="predicted"/>
<dbReference type="PANTHER" id="PTHR43047">
    <property type="entry name" value="TWO-COMPONENT HISTIDINE PROTEIN KINASE"/>
    <property type="match status" value="1"/>
</dbReference>
<protein>
    <recommendedName>
        <fullName evidence="2">histidine kinase</fullName>
        <ecNumber evidence="2">2.7.13.3</ecNumber>
    </recommendedName>
</protein>
<comment type="caution">
    <text evidence="6">The sequence shown here is derived from an EMBL/GenBank/DDBJ whole genome shotgun (WGS) entry which is preliminary data.</text>
</comment>
<dbReference type="Pfam" id="PF02518">
    <property type="entry name" value="HATPase_c"/>
    <property type="match status" value="1"/>
</dbReference>
<name>A0ABT5Y382_9FLAO</name>
<dbReference type="SMART" id="SM00387">
    <property type="entry name" value="HATPase_c"/>
    <property type="match status" value="1"/>
</dbReference>
<dbReference type="PRINTS" id="PR00344">
    <property type="entry name" value="BCTRLSENSOR"/>
</dbReference>
<evidence type="ECO:0000313" key="6">
    <source>
        <dbReference type="EMBL" id="MDF0717793.1"/>
    </source>
</evidence>